<evidence type="ECO:0000313" key="4">
    <source>
        <dbReference type="EMBL" id="CAD9351953.1"/>
    </source>
</evidence>
<dbReference type="Gene3D" id="3.40.50.300">
    <property type="entry name" value="P-loop containing nucleotide triphosphate hydrolases"/>
    <property type="match status" value="1"/>
</dbReference>
<sequence>MIRRKSFVSISMALAVCLVIYMAMEYLPSEEKVVESELSIVTDHSSNAAKAGLSTPDWVLEEGGEEEEEPKEEGPYTPNDPSAQFPPLSKFVQNQEIISDVSSLLDFYIIGFPKCGTTALKNYFARDVDEVLMGSSEICLWKNNHYRIIANLASELHDMKETSKHALQRQKAERTVMTSFKRAIKCPNIIFDDECPDCIKRTTDIFHKTSLIVALRHPIDFFRSYYNFRHYHKYPNFQFDDPNELIGPCSDETMSVCTDHARFHEYLAKFGKTNMTSTEELNLLKILTKGKKHPKDYEIPSKILLVEQGQMIDDTELFRQDLKRFLNLQYDLPPMEPPTRTSLDKFPDAKKREGFIDICEEKHKDVRAELLQNGKDAAQWIREFFMASEDVFVSSRDDFLERLKSWEVDPCDHV</sequence>
<evidence type="ECO:0000256" key="2">
    <source>
        <dbReference type="SAM" id="Phobius"/>
    </source>
</evidence>
<evidence type="ECO:0000313" key="3">
    <source>
        <dbReference type="EMBL" id="CAD9351950.1"/>
    </source>
</evidence>
<dbReference type="EMBL" id="HBGN01034497">
    <property type="protein sequence ID" value="CAD9351953.1"/>
    <property type="molecule type" value="Transcribed_RNA"/>
</dbReference>
<feature type="compositionally biased region" description="Acidic residues" evidence="1">
    <location>
        <begin position="61"/>
        <end position="71"/>
    </location>
</feature>
<dbReference type="InterPro" id="IPR027417">
    <property type="entry name" value="P-loop_NTPase"/>
</dbReference>
<evidence type="ECO:0000256" key="1">
    <source>
        <dbReference type="SAM" id="MobiDB-lite"/>
    </source>
</evidence>
<keyword evidence="2" id="KW-1133">Transmembrane helix</keyword>
<keyword evidence="2" id="KW-0812">Transmembrane</keyword>
<accession>A0A6U3UHD9</accession>
<gene>
    <name evidence="3" type="ORF">DBRI1063_LOCUS22200</name>
    <name evidence="4" type="ORF">DBRI1063_LOCUS22201</name>
</gene>
<dbReference type="AlphaFoldDB" id="A0A6U3UHD9"/>
<evidence type="ECO:0008006" key="5">
    <source>
        <dbReference type="Google" id="ProtNLM"/>
    </source>
</evidence>
<protein>
    <recommendedName>
        <fullName evidence="5">Sulfotransferase domain-containing protein</fullName>
    </recommendedName>
</protein>
<feature type="region of interest" description="Disordered" evidence="1">
    <location>
        <begin position="61"/>
        <end position="85"/>
    </location>
</feature>
<proteinExistence type="predicted"/>
<dbReference type="EMBL" id="HBGN01034496">
    <property type="protein sequence ID" value="CAD9351950.1"/>
    <property type="molecule type" value="Transcribed_RNA"/>
</dbReference>
<reference evidence="4" key="1">
    <citation type="submission" date="2021-01" db="EMBL/GenBank/DDBJ databases">
        <authorList>
            <person name="Corre E."/>
            <person name="Pelletier E."/>
            <person name="Niang G."/>
            <person name="Scheremetjew M."/>
            <person name="Finn R."/>
            <person name="Kale V."/>
            <person name="Holt S."/>
            <person name="Cochrane G."/>
            <person name="Meng A."/>
            <person name="Brown T."/>
            <person name="Cohen L."/>
        </authorList>
    </citation>
    <scope>NUCLEOTIDE SEQUENCE</scope>
    <source>
        <strain evidence="4">Pop2</strain>
    </source>
</reference>
<organism evidence="4">
    <name type="scientific">Ditylum brightwellii</name>
    <dbReference type="NCBI Taxonomy" id="49249"/>
    <lineage>
        <taxon>Eukaryota</taxon>
        <taxon>Sar</taxon>
        <taxon>Stramenopiles</taxon>
        <taxon>Ochrophyta</taxon>
        <taxon>Bacillariophyta</taxon>
        <taxon>Mediophyceae</taxon>
        <taxon>Lithodesmiophycidae</taxon>
        <taxon>Lithodesmiales</taxon>
        <taxon>Lithodesmiaceae</taxon>
        <taxon>Ditylum</taxon>
    </lineage>
</organism>
<keyword evidence="2" id="KW-0472">Membrane</keyword>
<name>A0A6U3UHD9_9STRA</name>
<dbReference type="SUPFAM" id="SSF52540">
    <property type="entry name" value="P-loop containing nucleoside triphosphate hydrolases"/>
    <property type="match status" value="1"/>
</dbReference>
<feature type="transmembrane region" description="Helical" evidence="2">
    <location>
        <begin position="7"/>
        <end position="24"/>
    </location>
</feature>